<comment type="similarity">
    <text evidence="1">Belongs to the SNAP-25 family.</text>
</comment>
<evidence type="ECO:0000256" key="1">
    <source>
        <dbReference type="ARBA" id="ARBA00009480"/>
    </source>
</evidence>
<evidence type="ECO:0000256" key="2">
    <source>
        <dbReference type="SAM" id="MobiDB-lite"/>
    </source>
</evidence>
<dbReference type="Proteomes" id="UP000807716">
    <property type="component" value="Unassembled WGS sequence"/>
</dbReference>
<keyword evidence="5" id="KW-1185">Reference proteome</keyword>
<gene>
    <name evidence="4" type="primary">SEC9_2</name>
    <name evidence="4" type="ORF">DFQ27_008013</name>
</gene>
<evidence type="ECO:0000313" key="5">
    <source>
        <dbReference type="Proteomes" id="UP000807716"/>
    </source>
</evidence>
<name>A0A9P6PU30_9FUNG</name>
<comment type="caution">
    <text evidence="4">The sequence shown here is derived from an EMBL/GenBank/DDBJ whole genome shotgun (WGS) entry which is preliminary data.</text>
</comment>
<dbReference type="GO" id="GO:0006906">
    <property type="term" value="P:vesicle fusion"/>
    <property type="evidence" value="ECO:0007669"/>
    <property type="project" value="TreeGrafter"/>
</dbReference>
<dbReference type="Gene3D" id="1.20.5.110">
    <property type="match status" value="2"/>
</dbReference>
<dbReference type="PANTHER" id="PTHR19305:SF9">
    <property type="entry name" value="SYNAPTOSOMAL-ASSOCIATED PROTEIN 29"/>
    <property type="match status" value="1"/>
</dbReference>
<dbReference type="SUPFAM" id="SSF58038">
    <property type="entry name" value="SNARE fusion complex"/>
    <property type="match status" value="1"/>
</dbReference>
<dbReference type="GO" id="GO:0031201">
    <property type="term" value="C:SNARE complex"/>
    <property type="evidence" value="ECO:0007669"/>
    <property type="project" value="TreeGrafter"/>
</dbReference>
<dbReference type="GO" id="GO:0005886">
    <property type="term" value="C:plasma membrane"/>
    <property type="evidence" value="ECO:0007669"/>
    <property type="project" value="TreeGrafter"/>
</dbReference>
<evidence type="ECO:0000259" key="3">
    <source>
        <dbReference type="PROSITE" id="PS50192"/>
    </source>
</evidence>
<dbReference type="PROSITE" id="PS50192">
    <property type="entry name" value="T_SNARE"/>
    <property type="match status" value="1"/>
</dbReference>
<dbReference type="InterPro" id="IPR000727">
    <property type="entry name" value="T_SNARE_dom"/>
</dbReference>
<feature type="compositionally biased region" description="Basic and acidic residues" evidence="2">
    <location>
        <begin position="168"/>
        <end position="197"/>
    </location>
</feature>
<accession>A0A9P6PU30</accession>
<dbReference type="GO" id="GO:0019905">
    <property type="term" value="F:syntaxin binding"/>
    <property type="evidence" value="ECO:0007669"/>
    <property type="project" value="TreeGrafter"/>
</dbReference>
<feature type="region of interest" description="Disordered" evidence="2">
    <location>
        <begin position="162"/>
        <end position="219"/>
    </location>
</feature>
<feature type="domain" description="T-SNARE coiled-coil homology" evidence="3">
    <location>
        <begin position="260"/>
        <end position="309"/>
    </location>
</feature>
<dbReference type="OrthoDB" id="18679at2759"/>
<dbReference type="GO" id="GO:0005484">
    <property type="term" value="F:SNAP receptor activity"/>
    <property type="evidence" value="ECO:0007669"/>
    <property type="project" value="TreeGrafter"/>
</dbReference>
<sequence length="310" mass="34905">MSYGGNLHRRDQGLYSRPGALYPDHSAALVPNRQQDSNNTSISFIRNTGEVFSNHDASSQPTSTYQGVTEKDVAQVQQQTRTVRNDTVQSLENSYRTLLEAQASADRSLVVLDEGGRSLESTGQNIQRGQLLTDVALDKTVALKKAQRSIFSVSINNPLTASKRKKKEKELQDQARERALRKAQDDALERDRIRQGEGQRSLYAQPPTQPTPDPYGTRSFYPSGFNRGHLTAEQQLYSFENTAEDNLNEEKIDYMITECIPGAVSTLRERALAMQAEVHRQNEVIDRLRDDVTCLTGEVEHTTRQLRHAK</sequence>
<dbReference type="GO" id="GO:0006887">
    <property type="term" value="P:exocytosis"/>
    <property type="evidence" value="ECO:0007669"/>
    <property type="project" value="TreeGrafter"/>
</dbReference>
<dbReference type="PANTHER" id="PTHR19305">
    <property type="entry name" value="SYNAPTOSOMAL ASSOCIATED PROTEIN"/>
    <property type="match status" value="1"/>
</dbReference>
<organism evidence="4 5">
    <name type="scientific">Actinomortierella ambigua</name>
    <dbReference type="NCBI Taxonomy" id="1343610"/>
    <lineage>
        <taxon>Eukaryota</taxon>
        <taxon>Fungi</taxon>
        <taxon>Fungi incertae sedis</taxon>
        <taxon>Mucoromycota</taxon>
        <taxon>Mortierellomycotina</taxon>
        <taxon>Mortierellomycetes</taxon>
        <taxon>Mortierellales</taxon>
        <taxon>Mortierellaceae</taxon>
        <taxon>Actinomortierella</taxon>
    </lineage>
</organism>
<reference evidence="4" key="1">
    <citation type="journal article" date="2020" name="Fungal Divers.">
        <title>Resolving the Mortierellaceae phylogeny through synthesis of multi-gene phylogenetics and phylogenomics.</title>
        <authorList>
            <person name="Vandepol N."/>
            <person name="Liber J."/>
            <person name="Desiro A."/>
            <person name="Na H."/>
            <person name="Kennedy M."/>
            <person name="Barry K."/>
            <person name="Grigoriev I.V."/>
            <person name="Miller A.N."/>
            <person name="O'Donnell K."/>
            <person name="Stajich J.E."/>
            <person name="Bonito G."/>
        </authorList>
    </citation>
    <scope>NUCLEOTIDE SEQUENCE</scope>
    <source>
        <strain evidence="4">BC1065</strain>
    </source>
</reference>
<protein>
    <submittedName>
        <fullName evidence="4">Protein transport protein S9 plasma membrane t-SNARE</fullName>
    </submittedName>
</protein>
<evidence type="ECO:0000313" key="4">
    <source>
        <dbReference type="EMBL" id="KAG0252532.1"/>
    </source>
</evidence>
<dbReference type="AlphaFoldDB" id="A0A9P6PU30"/>
<proteinExistence type="inferred from homology"/>
<dbReference type="EMBL" id="JAAAJB010000654">
    <property type="protein sequence ID" value="KAG0252532.1"/>
    <property type="molecule type" value="Genomic_DNA"/>
</dbReference>